<comment type="caution">
    <text evidence="1">The sequence shown here is derived from an EMBL/GenBank/DDBJ whole genome shotgun (WGS) entry which is preliminary data.</text>
</comment>
<organism evidence="1 2">
    <name type="scientific">Paenarthrobacter nicotinovorans</name>
    <name type="common">Arthrobacter nicotinovorans</name>
    <dbReference type="NCBI Taxonomy" id="29320"/>
    <lineage>
        <taxon>Bacteria</taxon>
        <taxon>Bacillati</taxon>
        <taxon>Actinomycetota</taxon>
        <taxon>Actinomycetes</taxon>
        <taxon>Micrococcales</taxon>
        <taxon>Micrococcaceae</taxon>
        <taxon>Paenarthrobacter</taxon>
    </lineage>
</organism>
<name>A0ABT9TG25_PAENI</name>
<sequence length="103" mass="10889">MAITTHTPASLAAWESALAARTELCLSVAGIHRGKLTLYAGPHHTGRSPMAILDLPGTGTYISRQANGGIEHWIAGILEAAQSVTNRTPESRHVPAVLPTQLM</sequence>
<gene>
    <name evidence="1" type="ORF">J2T10_000219</name>
</gene>
<reference evidence="1 2" key="1">
    <citation type="submission" date="2023-07" db="EMBL/GenBank/DDBJ databases">
        <title>Sorghum-associated microbial communities from plants grown in Nebraska, USA.</title>
        <authorList>
            <person name="Schachtman D."/>
        </authorList>
    </citation>
    <scope>NUCLEOTIDE SEQUENCE [LARGE SCALE GENOMIC DNA]</scope>
    <source>
        <strain evidence="1 2">CC523</strain>
    </source>
</reference>
<dbReference type="RefSeq" id="WP_306876608.1">
    <property type="nucleotide sequence ID" value="NZ_JAUSSW010000001.1"/>
</dbReference>
<dbReference type="EMBL" id="JAUSSW010000001">
    <property type="protein sequence ID" value="MDQ0100600.1"/>
    <property type="molecule type" value="Genomic_DNA"/>
</dbReference>
<accession>A0ABT9TG25</accession>
<dbReference type="Proteomes" id="UP001244563">
    <property type="component" value="Unassembled WGS sequence"/>
</dbReference>
<evidence type="ECO:0000313" key="1">
    <source>
        <dbReference type="EMBL" id="MDQ0100600.1"/>
    </source>
</evidence>
<protein>
    <submittedName>
        <fullName evidence="1">Uncharacterized protein</fullName>
    </submittedName>
</protein>
<evidence type="ECO:0000313" key="2">
    <source>
        <dbReference type="Proteomes" id="UP001244563"/>
    </source>
</evidence>
<proteinExistence type="predicted"/>
<keyword evidence="2" id="KW-1185">Reference proteome</keyword>